<evidence type="ECO:0000256" key="1">
    <source>
        <dbReference type="SAM" id="MobiDB-lite"/>
    </source>
</evidence>
<dbReference type="Proteomes" id="UP000298138">
    <property type="component" value="Unassembled WGS sequence"/>
</dbReference>
<feature type="region of interest" description="Disordered" evidence="1">
    <location>
        <begin position="1"/>
        <end position="126"/>
    </location>
</feature>
<reference evidence="2 3" key="1">
    <citation type="submission" date="2019-04" db="EMBL/GenBank/DDBJ databases">
        <title>Comparative genomics and transcriptomics to analyze fruiting body development in filamentous ascomycetes.</title>
        <authorList>
            <consortium name="DOE Joint Genome Institute"/>
            <person name="Lutkenhaus R."/>
            <person name="Traeger S."/>
            <person name="Breuer J."/>
            <person name="Kuo A."/>
            <person name="Lipzen A."/>
            <person name="Pangilinan J."/>
            <person name="Dilworth D."/>
            <person name="Sandor L."/>
            <person name="Poggeler S."/>
            <person name="Barry K."/>
            <person name="Grigoriev I.V."/>
            <person name="Nowrousian M."/>
        </authorList>
    </citation>
    <scope>NUCLEOTIDE SEQUENCE [LARGE SCALE GENOMIC DNA]</scope>
    <source>
        <strain evidence="2 3">CBS 389.68</strain>
    </source>
</reference>
<keyword evidence="3" id="KW-1185">Reference proteome</keyword>
<feature type="compositionally biased region" description="Polar residues" evidence="1">
    <location>
        <begin position="35"/>
        <end position="47"/>
    </location>
</feature>
<protein>
    <submittedName>
        <fullName evidence="2">Uncharacterized protein</fullName>
    </submittedName>
</protein>
<dbReference type="InParanoid" id="A0A4S2MJZ1"/>
<evidence type="ECO:0000313" key="3">
    <source>
        <dbReference type="Proteomes" id="UP000298138"/>
    </source>
</evidence>
<accession>A0A4S2MJZ1</accession>
<dbReference type="AlphaFoldDB" id="A0A4S2MJZ1"/>
<proteinExistence type="predicted"/>
<sequence>MSTPPPLPETSTEALAGSPTVPSSTETEHLPLAEPSTSDPNDLNPATPTEPEPVPLATTKANKKTPPAPPPPRVRKKKSLKVERSESPSPKPALPTLPSRKANYQPLVSSPLREAGQDGSGDVGAN</sequence>
<feature type="non-terminal residue" evidence="2">
    <location>
        <position position="126"/>
    </location>
</feature>
<organism evidence="2 3">
    <name type="scientific">Ascodesmis nigricans</name>
    <dbReference type="NCBI Taxonomy" id="341454"/>
    <lineage>
        <taxon>Eukaryota</taxon>
        <taxon>Fungi</taxon>
        <taxon>Dikarya</taxon>
        <taxon>Ascomycota</taxon>
        <taxon>Pezizomycotina</taxon>
        <taxon>Pezizomycetes</taxon>
        <taxon>Pezizales</taxon>
        <taxon>Ascodesmidaceae</taxon>
        <taxon>Ascodesmis</taxon>
    </lineage>
</organism>
<evidence type="ECO:0000313" key="2">
    <source>
        <dbReference type="EMBL" id="TGZ77242.1"/>
    </source>
</evidence>
<name>A0A4S2MJZ1_9PEZI</name>
<gene>
    <name evidence="2" type="ORF">EX30DRAFT_344250</name>
</gene>
<dbReference type="EMBL" id="ML220156">
    <property type="protein sequence ID" value="TGZ77242.1"/>
    <property type="molecule type" value="Genomic_DNA"/>
</dbReference>